<evidence type="ECO:0000313" key="1">
    <source>
        <dbReference type="EMBL" id="MDN0022686.1"/>
    </source>
</evidence>
<dbReference type="Pfam" id="PF06908">
    <property type="entry name" value="YpsA"/>
    <property type="match status" value="1"/>
</dbReference>
<gene>
    <name evidence="1" type="ORF">QVN81_06565</name>
    <name evidence="2" type="ORF">QVN84_10000</name>
</gene>
<reference evidence="2" key="1">
    <citation type="submission" date="2023-06" db="EMBL/GenBank/DDBJ databases">
        <authorList>
            <person name="Zeman M."/>
            <person name="Kubasova T."/>
            <person name="Jahodarova E."/>
            <person name="Nykrynova M."/>
            <person name="Rychlik I."/>
        </authorList>
    </citation>
    <scope>NUCLEOTIDE SEQUENCE</scope>
    <source>
        <strain evidence="2">ET15</strain>
        <strain evidence="1">ET37</strain>
    </source>
</reference>
<dbReference type="PANTHER" id="PTHR38440">
    <property type="entry name" value="UPF0398 PROTEIN YPSA"/>
    <property type="match status" value="1"/>
</dbReference>
<accession>A0AAW7JVK7</accession>
<dbReference type="Gene3D" id="3.40.50.450">
    <property type="match status" value="1"/>
</dbReference>
<evidence type="ECO:0000313" key="2">
    <source>
        <dbReference type="EMBL" id="MDN0025846.1"/>
    </source>
</evidence>
<sequence length="177" mass="20368">MERLHIDMYQLIDDYMEQRKFSRAATAAFTGHRFVDASQREHVKKRLSNALLDAYGHGIRNFISGFAIGFDMMAAEAIVSLKRSYPDIALIAAIPFKGQASRFSSYDQKRYDRLLEVADEVIVLSDCYYPRCFLDRDEFMVNNSSKLIGYYDGREKGGTFYTIRKAMAQNIPIVNVF</sequence>
<dbReference type="SUPFAM" id="SSF102405">
    <property type="entry name" value="MCP/YpsA-like"/>
    <property type="match status" value="1"/>
</dbReference>
<comment type="caution">
    <text evidence="2">The sequence shown here is derived from an EMBL/GenBank/DDBJ whole genome shotgun (WGS) entry which is preliminary data.</text>
</comment>
<dbReference type="AlphaFoldDB" id="A0AAW7JVK7"/>
<dbReference type="Proteomes" id="UP001167831">
    <property type="component" value="Unassembled WGS sequence"/>
</dbReference>
<dbReference type="InterPro" id="IPR010697">
    <property type="entry name" value="YspA"/>
</dbReference>
<dbReference type="RefSeq" id="WP_289836588.1">
    <property type="nucleotide sequence ID" value="NZ_JAUEIF010000009.1"/>
</dbReference>
<organism evidence="2 4">
    <name type="scientific">Leyella lascolaii</name>
    <dbReference type="NCBI Taxonomy" id="1776379"/>
    <lineage>
        <taxon>Bacteria</taxon>
        <taxon>Pseudomonadati</taxon>
        <taxon>Bacteroidota</taxon>
        <taxon>Bacteroidia</taxon>
        <taxon>Bacteroidales</taxon>
        <taxon>Prevotellaceae</taxon>
        <taxon>Leyella</taxon>
    </lineage>
</organism>
<reference evidence="2" key="2">
    <citation type="submission" date="2023-08" db="EMBL/GenBank/DDBJ databases">
        <title>Identification and characterization of horizontal gene transfer across gut microbiota members of farm animals based on homology search.</title>
        <authorList>
            <person name="Schwarzerova J."/>
            <person name="Nykrynova M."/>
            <person name="Jureckova K."/>
            <person name="Cejkova D."/>
            <person name="Rychlik I."/>
        </authorList>
    </citation>
    <scope>NUCLEOTIDE SEQUENCE</scope>
    <source>
        <strain evidence="2">ET15</strain>
        <strain evidence="1">ET37</strain>
    </source>
</reference>
<dbReference type="Proteomes" id="UP001168478">
    <property type="component" value="Unassembled WGS sequence"/>
</dbReference>
<dbReference type="EMBL" id="JAUEIF010000009">
    <property type="protein sequence ID" value="MDN0025846.1"/>
    <property type="molecule type" value="Genomic_DNA"/>
</dbReference>
<proteinExistence type="predicted"/>
<keyword evidence="3" id="KW-1185">Reference proteome</keyword>
<name>A0AAW7JVK7_9BACT</name>
<dbReference type="PANTHER" id="PTHR38440:SF1">
    <property type="entry name" value="UPF0398 PROTEIN SPR0331"/>
    <property type="match status" value="1"/>
</dbReference>
<evidence type="ECO:0000313" key="3">
    <source>
        <dbReference type="Proteomes" id="UP001167831"/>
    </source>
</evidence>
<dbReference type="EMBL" id="JAUEIE010000005">
    <property type="protein sequence ID" value="MDN0022686.1"/>
    <property type="molecule type" value="Genomic_DNA"/>
</dbReference>
<evidence type="ECO:0000313" key="4">
    <source>
        <dbReference type="Proteomes" id="UP001168478"/>
    </source>
</evidence>
<protein>
    <submittedName>
        <fullName evidence="2">SLOG family protein</fullName>
    </submittedName>
</protein>